<evidence type="ECO:0000313" key="2">
    <source>
        <dbReference type="Proteomes" id="UP000245080"/>
    </source>
</evidence>
<dbReference type="EMBL" id="QCXQ01000003">
    <property type="protein sequence ID" value="PWF99720.1"/>
    <property type="molecule type" value="Genomic_DNA"/>
</dbReference>
<protein>
    <submittedName>
        <fullName evidence="1">50S ribosomal protein L4</fullName>
    </submittedName>
</protein>
<comment type="caution">
    <text evidence="1">The sequence shown here is derived from an EMBL/GenBank/DDBJ whole genome shotgun (WGS) entry which is preliminary data.</text>
</comment>
<dbReference type="Proteomes" id="UP000245080">
    <property type="component" value="Unassembled WGS sequence"/>
</dbReference>
<evidence type="ECO:0000313" key="1">
    <source>
        <dbReference type="EMBL" id="PWF99720.1"/>
    </source>
</evidence>
<keyword evidence="1" id="KW-0687">Ribonucleoprotein</keyword>
<sequence length="50" mass="6064">MSEQHSEEKFIHERTIEGSCPHCRQRMTVHYGMNRCPHCHYIFKANFEIN</sequence>
<keyword evidence="2" id="KW-1185">Reference proteome</keyword>
<accession>A0A2V1MXD3</accession>
<name>A0A2V1MXD3_9LACO</name>
<organism evidence="1 2">
    <name type="scientific">Levilactobacillus bambusae</name>
    <dbReference type="NCBI Taxonomy" id="2024736"/>
    <lineage>
        <taxon>Bacteria</taxon>
        <taxon>Bacillati</taxon>
        <taxon>Bacillota</taxon>
        <taxon>Bacilli</taxon>
        <taxon>Lactobacillales</taxon>
        <taxon>Lactobacillaceae</taxon>
        <taxon>Levilactobacillus</taxon>
    </lineage>
</organism>
<keyword evidence="1" id="KW-0689">Ribosomal protein</keyword>
<proteinExistence type="predicted"/>
<dbReference type="AlphaFoldDB" id="A0A2V1MXD3"/>
<gene>
    <name evidence="1" type="ORF">DCM90_06580</name>
</gene>
<reference evidence="1 2" key="1">
    <citation type="journal article" date="2018" name="Int. J. Syst. Evol. Microbiol.">
        <title>Lactobacillus bambusae sp. nov., isolated from a traditional fermented Ma-bamboo shoots of Taiwan.</title>
        <authorList>
            <person name="Wang L.-T."/>
        </authorList>
    </citation>
    <scope>NUCLEOTIDE SEQUENCE [LARGE SCALE GENOMIC DNA]</scope>
    <source>
        <strain evidence="1 2">BS-W1</strain>
    </source>
</reference>
<dbReference type="OrthoDB" id="2300434at2"/>
<dbReference type="GO" id="GO:0005840">
    <property type="term" value="C:ribosome"/>
    <property type="evidence" value="ECO:0007669"/>
    <property type="project" value="UniProtKB-KW"/>
</dbReference>